<dbReference type="RefSeq" id="WP_379018336.1">
    <property type="nucleotide sequence ID" value="NZ_JBHRTA010000003.1"/>
</dbReference>
<reference evidence="2" key="1">
    <citation type="journal article" date="2019" name="Int. J. Syst. Evol. Microbiol.">
        <title>The Global Catalogue of Microorganisms (GCM) 10K type strain sequencing project: providing services to taxonomists for standard genome sequencing and annotation.</title>
        <authorList>
            <consortium name="The Broad Institute Genomics Platform"/>
            <consortium name="The Broad Institute Genome Sequencing Center for Infectious Disease"/>
            <person name="Wu L."/>
            <person name="Ma J."/>
        </authorList>
    </citation>
    <scope>NUCLEOTIDE SEQUENCE [LARGE SCALE GENOMIC DNA]</scope>
    <source>
        <strain evidence="2">KCTC 52416</strain>
    </source>
</reference>
<dbReference type="Proteomes" id="UP001595526">
    <property type="component" value="Unassembled WGS sequence"/>
</dbReference>
<proteinExistence type="predicted"/>
<gene>
    <name evidence="1" type="ORF">ACFOET_00245</name>
</gene>
<evidence type="ECO:0000313" key="1">
    <source>
        <dbReference type="EMBL" id="MFC3196028.1"/>
    </source>
</evidence>
<name>A0ABV7JIE4_9SPHI</name>
<accession>A0ABV7JIE4</accession>
<sequence length="163" mass="17732">MKTIALRVLLISITSIAIGAGAWESIPMTTVQESPFGSHYWVVASSTIQPALDVDMDGKPDTDLLILIPPCERDDADRYLDDGTILTSRGSASCEADEEEEEETGTWSYDPTTKTLLFEKYDGGKPVEARLASASASQIVLITNHQSSKGTHTIRTTLKSKKI</sequence>
<organism evidence="1 2">
    <name type="scientific">Parapedobacter deserti</name>
    <dbReference type="NCBI Taxonomy" id="1912957"/>
    <lineage>
        <taxon>Bacteria</taxon>
        <taxon>Pseudomonadati</taxon>
        <taxon>Bacteroidota</taxon>
        <taxon>Sphingobacteriia</taxon>
        <taxon>Sphingobacteriales</taxon>
        <taxon>Sphingobacteriaceae</taxon>
        <taxon>Parapedobacter</taxon>
    </lineage>
</organism>
<comment type="caution">
    <text evidence="1">The sequence shown here is derived from an EMBL/GenBank/DDBJ whole genome shotgun (WGS) entry which is preliminary data.</text>
</comment>
<evidence type="ECO:0008006" key="3">
    <source>
        <dbReference type="Google" id="ProtNLM"/>
    </source>
</evidence>
<keyword evidence="2" id="KW-1185">Reference proteome</keyword>
<protein>
    <recommendedName>
        <fullName evidence="3">Lipocalin-like domain-containing protein</fullName>
    </recommendedName>
</protein>
<dbReference type="EMBL" id="JBHRTA010000003">
    <property type="protein sequence ID" value="MFC3196028.1"/>
    <property type="molecule type" value="Genomic_DNA"/>
</dbReference>
<evidence type="ECO:0000313" key="2">
    <source>
        <dbReference type="Proteomes" id="UP001595526"/>
    </source>
</evidence>